<evidence type="ECO:0000313" key="10">
    <source>
        <dbReference type="EMBL" id="CAD9253590.1"/>
    </source>
</evidence>
<keyword evidence="5 7" id="KW-0472">Membrane</keyword>
<dbReference type="GO" id="GO:0012505">
    <property type="term" value="C:endomembrane system"/>
    <property type="evidence" value="ECO:0007669"/>
    <property type="project" value="UniProtKB-SubCell"/>
</dbReference>
<dbReference type="AlphaFoldDB" id="A0A7S1XR35"/>
<feature type="signal peptide" evidence="8">
    <location>
        <begin position="1"/>
        <end position="20"/>
    </location>
</feature>
<dbReference type="GO" id="GO:1905897">
    <property type="term" value="P:regulation of response to endoplasmic reticulum stress"/>
    <property type="evidence" value="ECO:0007669"/>
    <property type="project" value="TreeGrafter"/>
</dbReference>
<feature type="transmembrane region" description="Helical" evidence="7">
    <location>
        <begin position="179"/>
        <end position="198"/>
    </location>
</feature>
<dbReference type="GO" id="GO:0005737">
    <property type="term" value="C:cytoplasm"/>
    <property type="evidence" value="ECO:0007669"/>
    <property type="project" value="TreeGrafter"/>
</dbReference>
<dbReference type="EMBL" id="HBGJ01018659">
    <property type="protein sequence ID" value="CAD9253590.1"/>
    <property type="molecule type" value="Transcribed_RNA"/>
</dbReference>
<comment type="similarity">
    <text evidence="2">Belongs to the peptidase M50A family.</text>
</comment>
<dbReference type="GO" id="GO:0004222">
    <property type="term" value="F:metalloendopeptidase activity"/>
    <property type="evidence" value="ECO:0007669"/>
    <property type="project" value="InterPro"/>
</dbReference>
<organism evidence="10">
    <name type="scientific">Phaeomonas parva</name>
    <dbReference type="NCBI Taxonomy" id="124430"/>
    <lineage>
        <taxon>Eukaryota</taxon>
        <taxon>Sar</taxon>
        <taxon>Stramenopiles</taxon>
        <taxon>Ochrophyta</taxon>
        <taxon>Pinguiophyceae</taxon>
        <taxon>Pinguiochrysidales</taxon>
        <taxon>Pinguiochrysidaceae</taxon>
        <taxon>Phaeomonas</taxon>
    </lineage>
</organism>
<feature type="transmembrane region" description="Helical" evidence="7">
    <location>
        <begin position="218"/>
        <end position="239"/>
    </location>
</feature>
<evidence type="ECO:0000256" key="2">
    <source>
        <dbReference type="ARBA" id="ARBA00009989"/>
    </source>
</evidence>
<name>A0A7S1XR35_9STRA</name>
<keyword evidence="4 7" id="KW-1133">Transmembrane helix</keyword>
<comment type="subcellular location">
    <subcellularLocation>
        <location evidence="1">Endomembrane system</location>
        <topology evidence="1">Multi-pass membrane protein</topology>
    </subcellularLocation>
</comment>
<protein>
    <recommendedName>
        <fullName evidence="6">Endopeptidase S2P</fullName>
    </recommendedName>
</protein>
<feature type="transmembrane region" description="Helical" evidence="7">
    <location>
        <begin position="149"/>
        <end position="167"/>
    </location>
</feature>
<evidence type="ECO:0000256" key="5">
    <source>
        <dbReference type="ARBA" id="ARBA00023136"/>
    </source>
</evidence>
<evidence type="ECO:0000256" key="3">
    <source>
        <dbReference type="ARBA" id="ARBA00022692"/>
    </source>
</evidence>
<evidence type="ECO:0000256" key="8">
    <source>
        <dbReference type="SAM" id="SignalP"/>
    </source>
</evidence>
<dbReference type="InterPro" id="IPR036034">
    <property type="entry name" value="PDZ_sf"/>
</dbReference>
<keyword evidence="3 7" id="KW-0812">Transmembrane</keyword>
<sequence>MLLAAAGVWAVLLVAKGVDGAQARFWPGARGDGGKGGAAKLRNLVLHPGLALLDLRGLARAANEWSPSAATRRAARLAYGLGAVAAVALHFLVPMLLALNIICFLVLRAGVAPPGLELLTSATVSGSGGGGAPLKLLPNLPGSERNAEAALAGLVAFLIALAVHEAGHGLAAIFEGLKLRRVGVFMAGPAIPGAFVAVEEVVHVLPCESQLRVYGAGAFHNLVFAAFAAAVLALTGAAARPFYGPEPGAVMSYVDPMSPVAELFQPGEIVVAINEAPIADAEDFYRVLADAHDGRREWPQLFPTAIAGDRPGAWLSSVGVCLPEADVAGMPRDCCGAENPLDQRALLLMAWHGRTQQNVLDLAGSCTCVDEDALFHRLEQDKQSTCSRRRACADGSACGVPLVAAREHIFQFRLASGERVTYEGKADHLLDGVTATNSKPRYLPEWLQAMEDEWPSLEGLLKGAARMFVFRLPDLFSGFLQKSLQYNLSLALLNAAPIRLFDGDAISRALWRYWLPLKHMRIYKACVFWSTALFVVNVGISFFCGS</sequence>
<evidence type="ECO:0000256" key="6">
    <source>
        <dbReference type="ARBA" id="ARBA00032658"/>
    </source>
</evidence>
<gene>
    <name evidence="10" type="ORF">PPAR1163_LOCUS11957</name>
</gene>
<dbReference type="SUPFAM" id="SSF50156">
    <property type="entry name" value="PDZ domain-like"/>
    <property type="match status" value="1"/>
</dbReference>
<dbReference type="GO" id="GO:0031293">
    <property type="term" value="P:membrane protein intracellular domain proteolysis"/>
    <property type="evidence" value="ECO:0007669"/>
    <property type="project" value="TreeGrafter"/>
</dbReference>
<dbReference type="Pfam" id="PF02163">
    <property type="entry name" value="Peptidase_M50"/>
    <property type="match status" value="1"/>
</dbReference>
<dbReference type="PANTHER" id="PTHR13325:SF3">
    <property type="entry name" value="MEMBRANE-BOUND TRANSCRIPTION FACTOR SITE-2 PROTEASE"/>
    <property type="match status" value="1"/>
</dbReference>
<dbReference type="InterPro" id="IPR008915">
    <property type="entry name" value="Peptidase_M50"/>
</dbReference>
<proteinExistence type="inferred from homology"/>
<dbReference type="InterPro" id="IPR001193">
    <property type="entry name" value="MBTPS2"/>
</dbReference>
<feature type="chain" id="PRO_5030907073" description="Endopeptidase S2P" evidence="8">
    <location>
        <begin position="21"/>
        <end position="546"/>
    </location>
</feature>
<keyword evidence="8" id="KW-0732">Signal</keyword>
<reference evidence="10" key="1">
    <citation type="submission" date="2021-01" db="EMBL/GenBank/DDBJ databases">
        <authorList>
            <person name="Corre E."/>
            <person name="Pelletier E."/>
            <person name="Niang G."/>
            <person name="Scheremetjew M."/>
            <person name="Finn R."/>
            <person name="Kale V."/>
            <person name="Holt S."/>
            <person name="Cochrane G."/>
            <person name="Meng A."/>
            <person name="Brown T."/>
            <person name="Cohen L."/>
        </authorList>
    </citation>
    <scope>NUCLEOTIDE SEQUENCE</scope>
    <source>
        <strain evidence="10">CCMP2877</strain>
    </source>
</reference>
<feature type="transmembrane region" description="Helical" evidence="7">
    <location>
        <begin position="522"/>
        <end position="543"/>
    </location>
</feature>
<accession>A0A7S1XR35</accession>
<evidence type="ECO:0000259" key="9">
    <source>
        <dbReference type="Pfam" id="PF02163"/>
    </source>
</evidence>
<feature type="transmembrane region" description="Helical" evidence="7">
    <location>
        <begin position="79"/>
        <end position="107"/>
    </location>
</feature>
<dbReference type="PANTHER" id="PTHR13325">
    <property type="entry name" value="PROTEASE M50 MEMBRANE-BOUND TRANSCRIPTION FACTOR SITE 2 PROTEASE"/>
    <property type="match status" value="1"/>
</dbReference>
<evidence type="ECO:0000256" key="7">
    <source>
        <dbReference type="SAM" id="Phobius"/>
    </source>
</evidence>
<feature type="domain" description="Peptidase M50" evidence="9">
    <location>
        <begin position="153"/>
        <end position="514"/>
    </location>
</feature>
<evidence type="ECO:0000256" key="4">
    <source>
        <dbReference type="ARBA" id="ARBA00022989"/>
    </source>
</evidence>
<evidence type="ECO:0000256" key="1">
    <source>
        <dbReference type="ARBA" id="ARBA00004127"/>
    </source>
</evidence>
<dbReference type="GO" id="GO:0016020">
    <property type="term" value="C:membrane"/>
    <property type="evidence" value="ECO:0007669"/>
    <property type="project" value="InterPro"/>
</dbReference>